<gene>
    <name evidence="1" type="ORF">GPLA_2985</name>
</gene>
<dbReference type="STRING" id="1129793.GPLA_2985"/>
<proteinExistence type="predicted"/>
<comment type="caution">
    <text evidence="1">The sequence shown here is derived from an EMBL/GenBank/DDBJ whole genome shotgun (WGS) entry which is preliminary data.</text>
</comment>
<dbReference type="EMBL" id="BAER01000075">
    <property type="protein sequence ID" value="GAC33878.1"/>
    <property type="molecule type" value="Genomic_DNA"/>
</dbReference>
<organism evidence="1 2">
    <name type="scientific">Paraglaciecola polaris LMG 21857</name>
    <dbReference type="NCBI Taxonomy" id="1129793"/>
    <lineage>
        <taxon>Bacteria</taxon>
        <taxon>Pseudomonadati</taxon>
        <taxon>Pseudomonadota</taxon>
        <taxon>Gammaproteobacteria</taxon>
        <taxon>Alteromonadales</taxon>
        <taxon>Alteromonadaceae</taxon>
        <taxon>Paraglaciecola</taxon>
    </lineage>
</organism>
<evidence type="ECO:0000313" key="1">
    <source>
        <dbReference type="EMBL" id="GAC33878.1"/>
    </source>
</evidence>
<evidence type="ECO:0000313" key="2">
    <source>
        <dbReference type="Proteomes" id="UP000006322"/>
    </source>
</evidence>
<keyword evidence="2" id="KW-1185">Reference proteome</keyword>
<accession>K6ZYS3</accession>
<dbReference type="AlphaFoldDB" id="K6ZYS3"/>
<reference evidence="2" key="1">
    <citation type="journal article" date="2014" name="Environ. Microbiol.">
        <title>Comparative genomics of the marine bacterial genus Glaciecola reveals the high degree of genomic diversity and genomic characteristic for cold adaptation.</title>
        <authorList>
            <person name="Qin Q.L."/>
            <person name="Xie B.B."/>
            <person name="Yu Y."/>
            <person name="Shu Y.L."/>
            <person name="Rong J.C."/>
            <person name="Zhang Y.J."/>
            <person name="Zhao D.L."/>
            <person name="Chen X.L."/>
            <person name="Zhang X.Y."/>
            <person name="Chen B."/>
            <person name="Zhou B.C."/>
            <person name="Zhang Y.Z."/>
        </authorList>
    </citation>
    <scope>NUCLEOTIDE SEQUENCE [LARGE SCALE GENOMIC DNA]</scope>
    <source>
        <strain evidence="2">LMG 21857</strain>
    </source>
</reference>
<sequence>MLGSFLRGLLLTTLGLQVIACGGSSDSQDNKKYDKPYVQFYNGSADSGSIYVNADQGSNLGSAVYGDATSLFTLDKSDVKLGFSQQGDDGNSQVIEELAADIDTGQKLLVVASGTKNALKFSAYPITRKELDKRFRLFAASVLTSGQNYDLYLADSGESFAEAHLLSTVTTDGLEELTSWQTDDSDSFAQGEYQVFLTLPGETSAIFASRDIAFNYATEYTMVIRTSSGAIKNNLEIDLVINSSSVSNYTDREQAAQYRIYNSLDAQNVLVDINGGQNNQQHVTVNGNGLSDFNSIAYGDYQLSGEVEGNEGLLFSNRLLSLSQGRSNAIVIYQDAKQLLQSLTFEESTLPQSVEHELQVVNLTPDYESLDVFFVRQSETIKSAKYRLQNLNFQHSAKLTVPSGQYEIVIVYNDNSSQLLLERSDMFDIDQDVNYIVSVEKSLSSPSGYKVSLLY</sequence>
<dbReference type="RefSeq" id="WP_007105645.1">
    <property type="nucleotide sequence ID" value="NZ_BAER01000075.1"/>
</dbReference>
<protein>
    <recommendedName>
        <fullName evidence="3">DUF4397 domain-containing protein</fullName>
    </recommendedName>
</protein>
<dbReference type="Proteomes" id="UP000006322">
    <property type="component" value="Unassembled WGS sequence"/>
</dbReference>
<name>K6ZYS3_9ALTE</name>
<evidence type="ECO:0008006" key="3">
    <source>
        <dbReference type="Google" id="ProtNLM"/>
    </source>
</evidence>
<dbReference type="OrthoDB" id="5758965at2"/>